<dbReference type="GO" id="GO:0033596">
    <property type="term" value="C:TSC1-TSC2 complex"/>
    <property type="evidence" value="ECO:0007669"/>
    <property type="project" value="TreeGrafter"/>
</dbReference>
<dbReference type="PANTHER" id="PTHR10063:SF0">
    <property type="entry name" value="TUBERIN"/>
    <property type="match status" value="1"/>
</dbReference>
<keyword evidence="5" id="KW-1185">Reference proteome</keyword>
<dbReference type="VEuPathDB" id="FungiDB:AAP_05590"/>
<dbReference type="PANTHER" id="PTHR10063">
    <property type="entry name" value="TUBERIN"/>
    <property type="match status" value="1"/>
</dbReference>
<keyword evidence="1" id="KW-0343">GTPase activation</keyword>
<dbReference type="EMBL" id="AZGZ01000033">
    <property type="protein sequence ID" value="KZZ87507.1"/>
    <property type="molecule type" value="Genomic_DNA"/>
</dbReference>
<dbReference type="InterPro" id="IPR035974">
    <property type="entry name" value="Rap/Ran-GAP_sf"/>
</dbReference>
<dbReference type="GO" id="GO:0051056">
    <property type="term" value="P:regulation of small GTPase mediated signal transduction"/>
    <property type="evidence" value="ECO:0007669"/>
    <property type="project" value="InterPro"/>
</dbReference>
<evidence type="ECO:0000259" key="3">
    <source>
        <dbReference type="PROSITE" id="PS50085"/>
    </source>
</evidence>
<feature type="compositionally biased region" description="Low complexity" evidence="2">
    <location>
        <begin position="1517"/>
        <end position="1526"/>
    </location>
</feature>
<accession>A0A167VGT3</accession>
<dbReference type="GO" id="GO:0032007">
    <property type="term" value="P:negative regulation of TOR signaling"/>
    <property type="evidence" value="ECO:0007669"/>
    <property type="project" value="TreeGrafter"/>
</dbReference>
<dbReference type="InterPro" id="IPR027107">
    <property type="entry name" value="Tuberin/Ral-act_asu"/>
</dbReference>
<evidence type="ECO:0000313" key="4">
    <source>
        <dbReference type="EMBL" id="KZZ87507.1"/>
    </source>
</evidence>
<feature type="compositionally biased region" description="Low complexity" evidence="2">
    <location>
        <begin position="411"/>
        <end position="428"/>
    </location>
</feature>
<dbReference type="Pfam" id="PF03542">
    <property type="entry name" value="Tuberin"/>
    <property type="match status" value="1"/>
</dbReference>
<dbReference type="GO" id="GO:0005096">
    <property type="term" value="F:GTPase activator activity"/>
    <property type="evidence" value="ECO:0007669"/>
    <property type="project" value="UniProtKB-KW"/>
</dbReference>
<dbReference type="Pfam" id="PF02145">
    <property type="entry name" value="Rap_GAP"/>
    <property type="match status" value="1"/>
</dbReference>
<evidence type="ECO:0000256" key="1">
    <source>
        <dbReference type="ARBA" id="ARBA00022468"/>
    </source>
</evidence>
<gene>
    <name evidence="4" type="ORF">AAP_05590</name>
</gene>
<dbReference type="InterPro" id="IPR016024">
    <property type="entry name" value="ARM-type_fold"/>
</dbReference>
<feature type="compositionally biased region" description="Polar residues" evidence="2">
    <location>
        <begin position="1484"/>
        <end position="1493"/>
    </location>
</feature>
<dbReference type="Proteomes" id="UP000242877">
    <property type="component" value="Unassembled WGS sequence"/>
</dbReference>
<name>A0A167VGT3_9EURO</name>
<dbReference type="SUPFAM" id="SSF48371">
    <property type="entry name" value="ARM repeat"/>
    <property type="match status" value="1"/>
</dbReference>
<proteinExistence type="predicted"/>
<dbReference type="InterPro" id="IPR018515">
    <property type="entry name" value="Tuberin-type_domain"/>
</dbReference>
<protein>
    <submittedName>
        <fullName evidence="4">Rap/ran-GAP</fullName>
    </submittedName>
</protein>
<evidence type="ECO:0000256" key="2">
    <source>
        <dbReference type="SAM" id="MobiDB-lite"/>
    </source>
</evidence>
<comment type="caution">
    <text evidence="4">The sequence shown here is derived from an EMBL/GenBank/DDBJ whole genome shotgun (WGS) entry which is preliminary data.</text>
</comment>
<feature type="domain" description="Rap-GAP" evidence="3">
    <location>
        <begin position="1238"/>
        <end position="1476"/>
    </location>
</feature>
<feature type="region of interest" description="Disordered" evidence="2">
    <location>
        <begin position="1470"/>
        <end position="1537"/>
    </location>
</feature>
<dbReference type="OrthoDB" id="19311at2759"/>
<dbReference type="Pfam" id="PF11864">
    <property type="entry name" value="DUF3384"/>
    <property type="match status" value="1"/>
</dbReference>
<dbReference type="SUPFAM" id="SSF111347">
    <property type="entry name" value="Rap/Ran-GAP"/>
    <property type="match status" value="1"/>
</dbReference>
<evidence type="ECO:0000313" key="5">
    <source>
        <dbReference type="Proteomes" id="UP000242877"/>
    </source>
</evidence>
<organism evidence="4 5">
    <name type="scientific">Ascosphaera apis ARSEF 7405</name>
    <dbReference type="NCBI Taxonomy" id="392613"/>
    <lineage>
        <taxon>Eukaryota</taxon>
        <taxon>Fungi</taxon>
        <taxon>Dikarya</taxon>
        <taxon>Ascomycota</taxon>
        <taxon>Pezizomycotina</taxon>
        <taxon>Eurotiomycetes</taxon>
        <taxon>Eurotiomycetidae</taxon>
        <taxon>Onygenales</taxon>
        <taxon>Ascosphaeraceae</taxon>
        <taxon>Ascosphaera</taxon>
    </lineage>
</organism>
<reference evidence="4 5" key="1">
    <citation type="journal article" date="2016" name="Genome Biol. Evol.">
        <title>Divergent and convergent evolution of fungal pathogenicity.</title>
        <authorList>
            <person name="Shang Y."/>
            <person name="Xiao G."/>
            <person name="Zheng P."/>
            <person name="Cen K."/>
            <person name="Zhan S."/>
            <person name="Wang C."/>
        </authorList>
    </citation>
    <scope>NUCLEOTIDE SEQUENCE [LARGE SCALE GENOMIC DNA]</scope>
    <source>
        <strain evidence="4 5">ARSEF 7405</strain>
    </source>
</reference>
<dbReference type="GO" id="GO:0005634">
    <property type="term" value="C:nucleus"/>
    <property type="evidence" value="ECO:0007669"/>
    <property type="project" value="InterPro"/>
</dbReference>
<dbReference type="InterPro" id="IPR024584">
    <property type="entry name" value="Tuberin_N"/>
</dbReference>
<feature type="region of interest" description="Disordered" evidence="2">
    <location>
        <begin position="409"/>
        <end position="428"/>
    </location>
</feature>
<dbReference type="FunFam" id="3.40.50.11210:FF:000007">
    <property type="entry name" value="Tuberous sclerosis 2"/>
    <property type="match status" value="1"/>
</dbReference>
<dbReference type="Gene3D" id="3.40.50.11210">
    <property type="entry name" value="Rap/Ran-GAP"/>
    <property type="match status" value="1"/>
</dbReference>
<sequence>MEGRGPRVAFGFESLHRASQVLSTSSDAADDVHAHPPEYENLLRGLDRESCASVNNAIEDAELAARWVTRCWNSEQCLALWAAGSWLVRETGSSNEAVEGRRAGAWLLKGVADRQDLSVNARQKIVESISTDIPSEALPELVNPLIALTDYGRKVDFPDQPLLPLITRWIWPIYEIISSYRSRMRRGQKPTYIVDESVLGNLFQLVVDVVTLQREPPAEEDIEALLEQVFIVCRKTSVATDIKNALSIFDAIISISRVPHGIFAVLLEVLCSIQASVKQLAGPTSRTVRSLAKTEKQGVMVDTLHMFIQETGENERGMHVVRGAVNIFSDLLATYAQDRMPEIDFNTLLTTLEAAAQKSDGRIDADILEACLDVLRGKYVDVALREDSDFGRFIAVILSCSHKRVEPPVSPATLEASPSPSPSTLTRSFHSDEARYSISAVMARIIEALEILWPRFNENQKSAVCNLFMTSHSYLNDSQSQLAQDFYREKRICFPENPEWTMHCKNLINNFIGARDKLPEVRIQAVETLSEVYKTGTAADVFDDEETVRLLVQTLGHERSYAFVAKFVAFLVDLSTNCTDDNFDRLVEALSKTMPGEEKIDTVQLSIPTESGGLKTVSSAHPSPKTPASVDQFENSMTNLATLGLVRIFLRTLVNSAARASIVFEKLIDISLCPKRPTDARLTALKLLFRIRCDSGGALYVISATENDFLVNVLTRTNDRAADIVSRMNSIDDLKAASDDAGAATTAAAVPAQGGKQPVKDISSPFPLSTINSRSTSQNKKWSPPIWTYLEPTGLPEEPPESVSVHAVAFLDEKVQTEPVPDGMRRVVLKINLWLEAIIMLLQREKDWGVYSYVLAHLGPQLMNRHLLQYSAIPQIKLLRSVLCEQIKNESFLEPFVGTGVKKADVAVCIYDALTMLICFKDHFAKSEQDDIVRCFMMGIGSWEGTSRGCIHALSLCCHEIPRSVTRSLIAILDKMAKIITQHHIAVHILEFLALLARLPEVFVHLREEEIRPVFGICVRFIQASREKSLRASTTNKDTVSEASAIANEDLLKYVYSLTYHVMIFWFLSLKLQDRANHVSWITRSLIFTDEHGKDVVEEQSQVLIDMMQRATFSDLGETIPFEKFPPNESDGPVTRKSWIVGMSIVTVEVAGATGLSQITKRQASGTTYAMYQQRTAPTLPHQIPTTYDSHLVPEDNSNSLAILPGHVLLQLTTTAMPTPQIMQPIPLPDDDATNRALRTFDRNDIVDGHKIGVVYVGEGQTTEAEILANTHGSADYEYFLQGLGTKVAIRDAKFNTQGLHADTDGEYAYAWRDRTTEIVYHIATMMPTNLETDPQCINKKRHLGNDFVNIIYNRSNQPFNFHTIASQFNFVNIVICPVSRISDAERVRENEGPENFDDWFFIVKVMTKAGMPDLSAAAVPKVISAKNLPVFVRLIALNATFYSSVSSSRGGEHISSWRNRLREIKRLRNRASSQAAESERPSETTYPSSSFRRNAKSADDVSPQQPPKLSLDVTEEWTPQTDTTTLGGLDFSKWSR</sequence>
<dbReference type="InterPro" id="IPR000331">
    <property type="entry name" value="Rap/Ran_GAP_dom"/>
</dbReference>
<dbReference type="PROSITE" id="PS50085">
    <property type="entry name" value="RAPGAP"/>
    <property type="match status" value="1"/>
</dbReference>